<protein>
    <submittedName>
        <fullName evidence="1">Uncharacterized protein</fullName>
    </submittedName>
</protein>
<organism evidence="1 2">
    <name type="scientific">Ajellomyces capsulatus</name>
    <name type="common">Darling's disease fungus</name>
    <name type="synonym">Histoplasma capsulatum</name>
    <dbReference type="NCBI Taxonomy" id="5037"/>
    <lineage>
        <taxon>Eukaryota</taxon>
        <taxon>Fungi</taxon>
        <taxon>Dikarya</taxon>
        <taxon>Ascomycota</taxon>
        <taxon>Pezizomycotina</taxon>
        <taxon>Eurotiomycetes</taxon>
        <taxon>Eurotiomycetidae</taxon>
        <taxon>Onygenales</taxon>
        <taxon>Ajellomycetaceae</taxon>
        <taxon>Histoplasma</taxon>
    </lineage>
</organism>
<accession>A0A8H8CWU3</accession>
<name>A0A8H8CWU3_AJECA</name>
<proteinExistence type="predicted"/>
<gene>
    <name evidence="1" type="ORF">I7I52_04844</name>
</gene>
<reference evidence="1 2" key="1">
    <citation type="submission" date="2021-01" db="EMBL/GenBank/DDBJ databases">
        <title>Chromosome-level genome assembly of a human fungal pathogen reveals clustering of transcriptionally co-regulated genes.</title>
        <authorList>
            <person name="Voorhies M."/>
            <person name="Cohen S."/>
            <person name="Shea T.P."/>
            <person name="Petrus S."/>
            <person name="Munoz J.F."/>
            <person name="Poplawski S."/>
            <person name="Goldman W.E."/>
            <person name="Michael T."/>
            <person name="Cuomo C.A."/>
            <person name="Sil A."/>
            <person name="Beyhan S."/>
        </authorList>
    </citation>
    <scope>NUCLEOTIDE SEQUENCE [LARGE SCALE GENOMIC DNA]</scope>
    <source>
        <strain evidence="1 2">G184AR</strain>
    </source>
</reference>
<dbReference type="VEuPathDB" id="FungiDB:I7I52_04844"/>
<evidence type="ECO:0000313" key="2">
    <source>
        <dbReference type="Proteomes" id="UP000670092"/>
    </source>
</evidence>
<dbReference type="Proteomes" id="UP000670092">
    <property type="component" value="Unassembled WGS sequence"/>
</dbReference>
<evidence type="ECO:0000313" key="1">
    <source>
        <dbReference type="EMBL" id="KAG5293506.1"/>
    </source>
</evidence>
<comment type="caution">
    <text evidence="1">The sequence shown here is derived from an EMBL/GenBank/DDBJ whole genome shotgun (WGS) entry which is preliminary data.</text>
</comment>
<dbReference type="EMBL" id="JAEVHI010000004">
    <property type="protein sequence ID" value="KAG5293506.1"/>
    <property type="molecule type" value="Genomic_DNA"/>
</dbReference>
<sequence>MFGDRFGGLWLPADKKPLQSMDLNGYSPSTLLSDLFSCLDCQRLFYTWSLQFESREVEMNQSFSICSKLLLAI</sequence>
<dbReference type="AlphaFoldDB" id="A0A8H8CWU3"/>